<organism evidence="4 5">
    <name type="scientific">Catellatospora aurea</name>
    <dbReference type="NCBI Taxonomy" id="1337874"/>
    <lineage>
        <taxon>Bacteria</taxon>
        <taxon>Bacillati</taxon>
        <taxon>Actinomycetota</taxon>
        <taxon>Actinomycetes</taxon>
        <taxon>Micromonosporales</taxon>
        <taxon>Micromonosporaceae</taxon>
        <taxon>Catellatospora</taxon>
    </lineage>
</organism>
<evidence type="ECO:0000313" key="5">
    <source>
        <dbReference type="Proteomes" id="UP001596392"/>
    </source>
</evidence>
<keyword evidence="2 4" id="KW-0378">Hydrolase</keyword>
<evidence type="ECO:0000259" key="3">
    <source>
        <dbReference type="Pfam" id="PF01738"/>
    </source>
</evidence>
<dbReference type="Proteomes" id="UP001596392">
    <property type="component" value="Unassembled WGS sequence"/>
</dbReference>
<dbReference type="SUPFAM" id="SSF53474">
    <property type="entry name" value="alpha/beta-Hydrolases"/>
    <property type="match status" value="1"/>
</dbReference>
<dbReference type="InterPro" id="IPR002925">
    <property type="entry name" value="Dienelactn_hydro"/>
</dbReference>
<proteinExistence type="inferred from homology"/>
<protein>
    <submittedName>
        <fullName evidence="4">Alpha/beta hydrolase family protein</fullName>
    </submittedName>
</protein>
<dbReference type="PANTHER" id="PTHR22946">
    <property type="entry name" value="DIENELACTONE HYDROLASE DOMAIN-CONTAINING PROTEIN-RELATED"/>
    <property type="match status" value="1"/>
</dbReference>
<dbReference type="InterPro" id="IPR029058">
    <property type="entry name" value="AB_hydrolase_fold"/>
</dbReference>
<evidence type="ECO:0000256" key="1">
    <source>
        <dbReference type="ARBA" id="ARBA00008645"/>
    </source>
</evidence>
<feature type="domain" description="Dienelactone hydrolase" evidence="3">
    <location>
        <begin position="48"/>
        <end position="216"/>
    </location>
</feature>
<dbReference type="Pfam" id="PF01738">
    <property type="entry name" value="DLH"/>
    <property type="match status" value="1"/>
</dbReference>
<comment type="similarity">
    <text evidence="1">Belongs to the AB hydrolase superfamily.</text>
</comment>
<keyword evidence="5" id="KW-1185">Reference proteome</keyword>
<accession>A0ABW2GLS3</accession>
<dbReference type="RefSeq" id="WP_376804506.1">
    <property type="nucleotide sequence ID" value="NZ_JBHTAC010000001.1"/>
</dbReference>
<dbReference type="GO" id="GO:0016787">
    <property type="term" value="F:hydrolase activity"/>
    <property type="evidence" value="ECO:0007669"/>
    <property type="project" value="UniProtKB-KW"/>
</dbReference>
<dbReference type="InterPro" id="IPR050261">
    <property type="entry name" value="FrsA_esterase"/>
</dbReference>
<comment type="caution">
    <text evidence="4">The sequence shown here is derived from an EMBL/GenBank/DDBJ whole genome shotgun (WGS) entry which is preliminary data.</text>
</comment>
<evidence type="ECO:0000256" key="2">
    <source>
        <dbReference type="ARBA" id="ARBA00022801"/>
    </source>
</evidence>
<dbReference type="PANTHER" id="PTHR22946:SF9">
    <property type="entry name" value="POLYKETIDE TRANSFERASE AF380"/>
    <property type="match status" value="1"/>
</dbReference>
<sequence length="323" mass="34052">MTTVIRSVWWAATIPGHEAPFDTAHLRVYYPARPDGSDRERLSGVMAADADGAPYPVAVIVSGVNVGQEAYRWLAVRLAEQGIVAVTYDWVGTLFGGLHGITPGVDLDAARPDGYGKRPTTPSLRPVLDALAAMTGPVAGLLDLNKVALIGHSAGGTVALQSARFVPEVKAVATYGAHTMVATMLGWPAGTVLPAQADCPVLLVAGTNDGVINGSADRYGEDAATRRDPITRTFDEALPDRGGDNALVRLAGANHFAIVHPVDHTAARAFLDQPADGDPAAHRELLADLLGTFCRMHLTGDQASYTEWDKLAGHDGVASIQRR</sequence>
<gene>
    <name evidence="4" type="ORF">ACFQO7_00810</name>
</gene>
<dbReference type="EMBL" id="JBHTAC010000001">
    <property type="protein sequence ID" value="MFC7241007.1"/>
    <property type="molecule type" value="Genomic_DNA"/>
</dbReference>
<name>A0ABW2GLS3_9ACTN</name>
<evidence type="ECO:0000313" key="4">
    <source>
        <dbReference type="EMBL" id="MFC7241007.1"/>
    </source>
</evidence>
<dbReference type="Gene3D" id="3.40.50.1820">
    <property type="entry name" value="alpha/beta hydrolase"/>
    <property type="match status" value="1"/>
</dbReference>
<reference evidence="5" key="1">
    <citation type="journal article" date="2019" name="Int. J. Syst. Evol. Microbiol.">
        <title>The Global Catalogue of Microorganisms (GCM) 10K type strain sequencing project: providing services to taxonomists for standard genome sequencing and annotation.</title>
        <authorList>
            <consortium name="The Broad Institute Genomics Platform"/>
            <consortium name="The Broad Institute Genome Sequencing Center for Infectious Disease"/>
            <person name="Wu L."/>
            <person name="Ma J."/>
        </authorList>
    </citation>
    <scope>NUCLEOTIDE SEQUENCE [LARGE SCALE GENOMIC DNA]</scope>
    <source>
        <strain evidence="5">CGMCC 1.9106</strain>
    </source>
</reference>